<evidence type="ECO:0000313" key="2">
    <source>
        <dbReference type="EMBL" id="PWV05059.1"/>
    </source>
</evidence>
<dbReference type="VEuPathDB" id="TriTrypDB:TcCL_ESM09457"/>
<dbReference type="VEuPathDB" id="TriTrypDB:ECC02_000314"/>
<keyword evidence="1" id="KW-0175">Coiled coil</keyword>
<dbReference type="VEuPathDB" id="TriTrypDB:C4B63_18g65"/>
<proteinExistence type="predicted"/>
<dbReference type="SMR" id="A0A2V2WBR2"/>
<gene>
    <name evidence="2" type="ORF">C3747_138g15</name>
</gene>
<dbReference type="VEuPathDB" id="TriTrypDB:TCSYLVIO_003230"/>
<evidence type="ECO:0000313" key="3">
    <source>
        <dbReference type="Proteomes" id="UP000246078"/>
    </source>
</evidence>
<dbReference type="VEuPathDB" id="TriTrypDB:TcBrA4_0029170"/>
<dbReference type="VEuPathDB" id="TriTrypDB:C3747_138g15"/>
<dbReference type="Proteomes" id="UP000246078">
    <property type="component" value="Unassembled WGS sequence"/>
</dbReference>
<dbReference type="AlphaFoldDB" id="A0A2V2WBR2"/>
<protein>
    <submittedName>
        <fullName evidence="2">Uncharacterized protein</fullName>
    </submittedName>
</protein>
<dbReference type="VEuPathDB" id="TriTrypDB:Tc_MARK_1941"/>
<dbReference type="OrthoDB" id="272086at2759"/>
<feature type="coiled-coil region" evidence="1">
    <location>
        <begin position="184"/>
        <end position="211"/>
    </location>
</feature>
<dbReference type="VEuPathDB" id="TriTrypDB:TcCLB.511505.20"/>
<accession>A0A2V2WBR2</accession>
<evidence type="ECO:0000256" key="1">
    <source>
        <dbReference type="SAM" id="Coils"/>
    </source>
</evidence>
<reference evidence="2 3" key="1">
    <citation type="journal article" date="2018" name="Microb. Genom.">
        <title>Expanding an expanded genome: long-read sequencing of Trypanosoma cruzi.</title>
        <authorList>
            <person name="Berna L."/>
            <person name="Rodriguez M."/>
            <person name="Chiribao M.L."/>
            <person name="Parodi-Talice A."/>
            <person name="Pita S."/>
            <person name="Rijo G."/>
            <person name="Alvarez-Valin F."/>
            <person name="Robello C."/>
        </authorList>
    </citation>
    <scope>NUCLEOTIDE SEQUENCE [LARGE SCALE GENOMIC DNA]</scope>
    <source>
        <strain evidence="2 3">TCC</strain>
    </source>
</reference>
<dbReference type="VEuPathDB" id="TriTrypDB:BCY84_01008"/>
<organism evidence="2 3">
    <name type="scientific">Trypanosoma cruzi</name>
    <dbReference type="NCBI Taxonomy" id="5693"/>
    <lineage>
        <taxon>Eukaryota</taxon>
        <taxon>Discoba</taxon>
        <taxon>Euglenozoa</taxon>
        <taxon>Kinetoplastea</taxon>
        <taxon>Metakinetoplastina</taxon>
        <taxon>Trypanosomatida</taxon>
        <taxon>Trypanosomatidae</taxon>
        <taxon>Trypanosoma</taxon>
        <taxon>Schizotrypanum</taxon>
    </lineage>
</organism>
<sequence length="475" mass="54444">MASGPTELLIDEERFLLTVEVLLANIPSLVSDLSSAKYALLSFSDKFRNEVRQKSSLIPAVSDAYREFLEMRGSLQEEQRKLNELETQLVRSSPPNFLSVEEVHFEDTGGALLADEPRRSDGADAQEESLIEENLLKPHAASAGSTVSTAEGLVNIYETQKNSTLSDDASQTALVLSADDIKRVRESESLLEEEREKLACLARETNVLEDQLELDRSRCEEMSEHVHSIRRNYLAVLAELTAVESERRQYATLREEWEGRKGIYSEARRDMEEIFVRCRHEELAIISVVLEGVHEHVISIERELNEKKRSQEVELAVYQIAYKEQQAVVDELRDAVSYLQRHQWELELMAKRQEIEKYKRKSIRRLLMASLSASLNTGEALTQELREEYIKEAKEDHRAVSFVSARIGALEARRGVLAAELLRISSTEKDTTRVNCALRRIREILMDEITIDESMLQNEDELTPWYNRELLPPHS</sequence>
<dbReference type="VEuPathDB" id="TriTrypDB:TcYC6_0096880"/>
<comment type="caution">
    <text evidence="2">The sequence shown here is derived from an EMBL/GenBank/DDBJ whole genome shotgun (WGS) entry which is preliminary data.</text>
</comment>
<dbReference type="VEuPathDB" id="TriTrypDB:TcCLB.509171.20"/>
<name>A0A2V2WBR2_TRYCR</name>
<dbReference type="VEuPathDB" id="TriTrypDB:C4B63_18g66"/>
<dbReference type="VEuPathDB" id="TriTrypDB:TCDM_01403"/>
<dbReference type="VEuPathDB" id="TriTrypDB:TcG_02286"/>
<dbReference type="EMBL" id="PRFC01000138">
    <property type="protein sequence ID" value="PWV05059.1"/>
    <property type="molecule type" value="Genomic_DNA"/>
</dbReference>